<name>A0ABZ0TNK8_9SPHI</name>
<dbReference type="InterPro" id="IPR004675">
    <property type="entry name" value="AhpD_core"/>
</dbReference>
<evidence type="ECO:0000313" key="2">
    <source>
        <dbReference type="EMBL" id="WPU94739.1"/>
    </source>
</evidence>
<dbReference type="EMBL" id="CP139558">
    <property type="protein sequence ID" value="WPU94739.1"/>
    <property type="molecule type" value="Genomic_DNA"/>
</dbReference>
<accession>A0ABZ0TNK8</accession>
<proteinExistence type="predicted"/>
<dbReference type="SUPFAM" id="SSF69118">
    <property type="entry name" value="AhpD-like"/>
    <property type="match status" value="1"/>
</dbReference>
<dbReference type="Pfam" id="PF02627">
    <property type="entry name" value="CMD"/>
    <property type="match status" value="1"/>
</dbReference>
<organism evidence="2 3">
    <name type="scientific">Mucilaginibacter sabulilitoris</name>
    <dbReference type="NCBI Taxonomy" id="1173583"/>
    <lineage>
        <taxon>Bacteria</taxon>
        <taxon>Pseudomonadati</taxon>
        <taxon>Bacteroidota</taxon>
        <taxon>Sphingobacteriia</taxon>
        <taxon>Sphingobacteriales</taxon>
        <taxon>Sphingobacteriaceae</taxon>
        <taxon>Mucilaginibacter</taxon>
    </lineage>
</organism>
<gene>
    <name evidence="2" type="ORF">SNE25_04295</name>
</gene>
<dbReference type="PANTHER" id="PTHR35446">
    <property type="entry name" value="SI:CH211-175M2.5"/>
    <property type="match status" value="1"/>
</dbReference>
<dbReference type="InterPro" id="IPR029032">
    <property type="entry name" value="AhpD-like"/>
</dbReference>
<dbReference type="PANTHER" id="PTHR35446:SF3">
    <property type="entry name" value="CMD DOMAIN-CONTAINING PROTEIN"/>
    <property type="match status" value="1"/>
</dbReference>
<feature type="domain" description="Carboxymuconolactone decarboxylase-like" evidence="1">
    <location>
        <begin position="15"/>
        <end position="70"/>
    </location>
</feature>
<evidence type="ECO:0000259" key="1">
    <source>
        <dbReference type="Pfam" id="PF02627"/>
    </source>
</evidence>
<dbReference type="Gene3D" id="1.20.1290.10">
    <property type="entry name" value="AhpD-like"/>
    <property type="match status" value="1"/>
</dbReference>
<dbReference type="Proteomes" id="UP001324380">
    <property type="component" value="Chromosome"/>
</dbReference>
<keyword evidence="3" id="KW-1185">Reference proteome</keyword>
<dbReference type="RefSeq" id="WP_321563855.1">
    <property type="nucleotide sequence ID" value="NZ_CP139558.1"/>
</dbReference>
<reference evidence="2 3" key="1">
    <citation type="submission" date="2023-11" db="EMBL/GenBank/DDBJ databases">
        <title>Analysis of the Genomes of Mucilaginibacter gossypii cycad 4 and M. sabulilitoris SNA2: microbes with the potential for plant growth promotion.</title>
        <authorList>
            <person name="Hirsch A.M."/>
            <person name="Humm E."/>
            <person name="Rubbi M."/>
            <person name="Del Vecchio G."/>
            <person name="Ha S.M."/>
            <person name="Pellegrini M."/>
            <person name="Gunsalus R.P."/>
        </authorList>
    </citation>
    <scope>NUCLEOTIDE SEQUENCE [LARGE SCALE GENOMIC DNA]</scope>
    <source>
        <strain evidence="2 3">SNA2</strain>
    </source>
</reference>
<evidence type="ECO:0000313" key="3">
    <source>
        <dbReference type="Proteomes" id="UP001324380"/>
    </source>
</evidence>
<protein>
    <submittedName>
        <fullName evidence="2">Carboxymuconolactone decarboxylase family protein</fullName>
    </submittedName>
</protein>
<dbReference type="InterPro" id="IPR003779">
    <property type="entry name" value="CMD-like"/>
</dbReference>
<dbReference type="NCBIfam" id="TIGR00778">
    <property type="entry name" value="ahpD_dom"/>
    <property type="match status" value="1"/>
</dbReference>
<sequence length="152" mass="16381">MVPNLYTVLANSENALETYLNLENAPTSLSGKEVEVVNLVVSEINSCVYCTSAHTVIAKGTGFSDSDIIAYRSGNKGSDAKLDVLAKVTRALTEQRGHIDESLLDEFFSSGYTNENLVDAIMLIGDRTISNILHAVSKVAVDFPLAVKLEKA</sequence>